<proteinExistence type="predicted"/>
<dbReference type="InterPro" id="IPR029069">
    <property type="entry name" value="HotDog_dom_sf"/>
</dbReference>
<dbReference type="OrthoDB" id="4235906at2"/>
<dbReference type="AlphaFoldDB" id="A0A318EIF6"/>
<keyword evidence="3" id="KW-1185">Reference proteome</keyword>
<dbReference type="RefSeq" id="WP_110263767.1">
    <property type="nucleotide sequence ID" value="NZ_CAWNXA010000001.1"/>
</dbReference>
<evidence type="ECO:0000313" key="2">
    <source>
        <dbReference type="EMBL" id="PXV71670.1"/>
    </source>
</evidence>
<sequence length="427" mass="48744">MNEKLQAEFEKATGYELTDDHIERNRLLLGIDVPNPDDEQIHTASIDNIRTFAFGCGNDNPLHCDPEYAAGTRWGSVIAPNMMAGSINKPLKGDPLDPEIKKQQKGVFRGIHVFISGGEWTFYRPIYPGDTIFSFKALESLEVQPSEFAGRKVNRITRVVKINQRSEIVGVYRYREILTERKTAVKKGKYLEIEPARYSDQDIARIDEIYANDRPRGADTWYFEDVKEGESLRPSVSGPLTVSDVITFHAGGYGWVPYGLRVGRLWHKNRQRIPAFYIKNESGIPDVAQRLHWDSQWARAIGNPIAYDYGVMRENYLYRYLSDLAGDDGWVYSTYDEIRKFNYIGDTQFIEGSVIGKRQEHGLHLVDVKVSMTNQRGEETVRCKATIALPCRSGSPVILPEAPDDLRRRAVSMWTRHCELTQRSKTG</sequence>
<comment type="caution">
    <text evidence="2">The sequence shown here is derived from an EMBL/GenBank/DDBJ whole genome shotgun (WGS) entry which is preliminary data.</text>
</comment>
<evidence type="ECO:0000259" key="1">
    <source>
        <dbReference type="Pfam" id="PF13452"/>
    </source>
</evidence>
<name>A0A318EIF6_9GAMM</name>
<dbReference type="Pfam" id="PF13452">
    <property type="entry name" value="FAS1_DH_region"/>
    <property type="match status" value="1"/>
</dbReference>
<organism evidence="2 3">
    <name type="scientific">Sinimarinibacterium flocculans</name>
    <dbReference type="NCBI Taxonomy" id="985250"/>
    <lineage>
        <taxon>Bacteria</taxon>
        <taxon>Pseudomonadati</taxon>
        <taxon>Pseudomonadota</taxon>
        <taxon>Gammaproteobacteria</taxon>
        <taxon>Nevskiales</taxon>
        <taxon>Nevskiaceae</taxon>
        <taxon>Sinimarinibacterium</taxon>
    </lineage>
</organism>
<dbReference type="EMBL" id="QICN01000001">
    <property type="protein sequence ID" value="PXV71670.1"/>
    <property type="molecule type" value="Genomic_DNA"/>
</dbReference>
<evidence type="ECO:0000313" key="3">
    <source>
        <dbReference type="Proteomes" id="UP000248330"/>
    </source>
</evidence>
<reference evidence="2 3" key="1">
    <citation type="submission" date="2018-04" db="EMBL/GenBank/DDBJ databases">
        <title>Genomic Encyclopedia of Type Strains, Phase IV (KMG-IV): sequencing the most valuable type-strain genomes for metagenomic binning, comparative biology and taxonomic classification.</title>
        <authorList>
            <person name="Goeker M."/>
        </authorList>
    </citation>
    <scope>NUCLEOTIDE SEQUENCE [LARGE SCALE GENOMIC DNA]</scope>
    <source>
        <strain evidence="2 3">DSM 104150</strain>
    </source>
</reference>
<dbReference type="Proteomes" id="UP000248330">
    <property type="component" value="Unassembled WGS sequence"/>
</dbReference>
<gene>
    <name evidence="2" type="ORF">C8D93_101725</name>
</gene>
<dbReference type="Gene3D" id="3.10.129.10">
    <property type="entry name" value="Hotdog Thioesterase"/>
    <property type="match status" value="2"/>
</dbReference>
<protein>
    <submittedName>
        <fullName evidence="2">Acyl dehydratase</fullName>
    </submittedName>
</protein>
<feature type="domain" description="FAS1-like dehydratase" evidence="1">
    <location>
        <begin position="47"/>
        <end position="146"/>
    </location>
</feature>
<dbReference type="InterPro" id="IPR039569">
    <property type="entry name" value="FAS1-like_DH_region"/>
</dbReference>
<accession>A0A318EIF6</accession>
<dbReference type="SUPFAM" id="SSF54637">
    <property type="entry name" value="Thioesterase/thiol ester dehydrase-isomerase"/>
    <property type="match status" value="2"/>
</dbReference>